<organism evidence="4 5">
    <name type="scientific">Mycolicibacterium holsaticum</name>
    <dbReference type="NCBI Taxonomy" id="152142"/>
    <lineage>
        <taxon>Bacteria</taxon>
        <taxon>Bacillati</taxon>
        <taxon>Actinomycetota</taxon>
        <taxon>Actinomycetes</taxon>
        <taxon>Mycobacteriales</taxon>
        <taxon>Mycobacteriaceae</taxon>
        <taxon>Mycolicibacterium</taxon>
    </lineage>
</organism>
<dbReference type="OrthoDB" id="286404at2"/>
<feature type="domain" description="Ketoreductase" evidence="3">
    <location>
        <begin position="16"/>
        <end position="201"/>
    </location>
</feature>
<reference evidence="5" key="1">
    <citation type="submission" date="2016-09" db="EMBL/GenBank/DDBJ databases">
        <authorList>
            <person name="Greninger A.L."/>
            <person name="Jerome K.R."/>
            <person name="Mcnair B."/>
            <person name="Wallis C."/>
            <person name="Fang F."/>
        </authorList>
    </citation>
    <scope>NUCLEOTIDE SEQUENCE [LARGE SCALE GENOMIC DNA]</scope>
    <source>
        <strain evidence="5">M7</strain>
    </source>
</reference>
<dbReference type="Gene3D" id="3.40.50.720">
    <property type="entry name" value="NAD(P)-binding Rossmann-like Domain"/>
    <property type="match status" value="1"/>
</dbReference>
<dbReference type="Proteomes" id="UP000094243">
    <property type="component" value="Unassembled WGS sequence"/>
</dbReference>
<dbReference type="RefSeq" id="WP_069405558.1">
    <property type="nucleotide sequence ID" value="NZ_JBHRZJ010000009.1"/>
</dbReference>
<comment type="similarity">
    <text evidence="1">Belongs to the short-chain dehydrogenases/reductases (SDR) family.</text>
</comment>
<dbReference type="InterPro" id="IPR057326">
    <property type="entry name" value="KR_dom"/>
</dbReference>
<keyword evidence="2" id="KW-0560">Oxidoreductase</keyword>
<dbReference type="SMART" id="SM00822">
    <property type="entry name" value="PKS_KR"/>
    <property type="match status" value="1"/>
</dbReference>
<dbReference type="PANTHER" id="PTHR43669:SF3">
    <property type="entry name" value="ALCOHOL DEHYDROGENASE, PUTATIVE (AFU_ORTHOLOGUE AFUA_3G03445)-RELATED"/>
    <property type="match status" value="1"/>
</dbReference>
<name>A0A1E3RUP5_9MYCO</name>
<dbReference type="PRINTS" id="PR00081">
    <property type="entry name" value="GDHRDH"/>
</dbReference>
<comment type="caution">
    <text evidence="4">The sequence shown here is derived from an EMBL/GenBank/DDBJ whole genome shotgun (WGS) entry which is preliminary data.</text>
</comment>
<dbReference type="Pfam" id="PF13561">
    <property type="entry name" value="adh_short_C2"/>
    <property type="match status" value="1"/>
</dbReference>
<dbReference type="PANTHER" id="PTHR43669">
    <property type="entry name" value="5-KETO-D-GLUCONATE 5-REDUCTASE"/>
    <property type="match status" value="1"/>
</dbReference>
<protein>
    <submittedName>
        <fullName evidence="4">2-deoxy-D-gluconate 3-dehydrogenase</fullName>
    </submittedName>
</protein>
<evidence type="ECO:0000256" key="2">
    <source>
        <dbReference type="ARBA" id="ARBA00023002"/>
    </source>
</evidence>
<keyword evidence="5" id="KW-1185">Reference proteome</keyword>
<dbReference type="InterPro" id="IPR002347">
    <property type="entry name" value="SDR_fam"/>
</dbReference>
<dbReference type="SUPFAM" id="SSF51735">
    <property type="entry name" value="NAD(P)-binding Rossmann-fold domains"/>
    <property type="match status" value="1"/>
</dbReference>
<dbReference type="PRINTS" id="PR00080">
    <property type="entry name" value="SDRFAMILY"/>
</dbReference>
<evidence type="ECO:0000313" key="5">
    <source>
        <dbReference type="Proteomes" id="UP000094243"/>
    </source>
</evidence>
<evidence type="ECO:0000259" key="3">
    <source>
        <dbReference type="SMART" id="SM00822"/>
    </source>
</evidence>
<evidence type="ECO:0000256" key="1">
    <source>
        <dbReference type="ARBA" id="ARBA00006484"/>
    </source>
</evidence>
<proteinExistence type="inferred from homology"/>
<dbReference type="GO" id="GO:0016491">
    <property type="term" value="F:oxidoreductase activity"/>
    <property type="evidence" value="ECO:0007669"/>
    <property type="project" value="UniProtKB-KW"/>
</dbReference>
<gene>
    <name evidence="4" type="ORF">BHQ17_12720</name>
</gene>
<sequence length="261" mass="27459">MTDASPTINPFDLSGHVAVVTGGGSGIGLGFAGGLVRAGASVAILGRTASRLDDAAEHLRRHGRPVLPVVCDVTDEDATAAAMARIRSEFGYLDSCFANAGVRGGFIPVLETSLEAFREVTRVDLDGVFVTLREAARQMIEAGRGGSLVAVSSLGAFQGMPRQPAYAASKAGVTSLVDSMAVELARYGIRANTVAPGWFDTDMTSEGLNNERFRERVLPRVPARRWGAPDDVGGVAVYLASAASRYHTGDVLRIDGGYLKF</sequence>
<dbReference type="EMBL" id="MIGZ01000064">
    <property type="protein sequence ID" value="ODQ93580.1"/>
    <property type="molecule type" value="Genomic_DNA"/>
</dbReference>
<dbReference type="AlphaFoldDB" id="A0A1E3RUP5"/>
<dbReference type="InterPro" id="IPR020904">
    <property type="entry name" value="Sc_DH/Rdtase_CS"/>
</dbReference>
<dbReference type="FunFam" id="3.40.50.720:FF:000084">
    <property type="entry name" value="Short-chain dehydrogenase reductase"/>
    <property type="match status" value="1"/>
</dbReference>
<accession>A0A1E3RUP5</accession>
<dbReference type="InterPro" id="IPR036291">
    <property type="entry name" value="NAD(P)-bd_dom_sf"/>
</dbReference>
<dbReference type="PROSITE" id="PS00061">
    <property type="entry name" value="ADH_SHORT"/>
    <property type="match status" value="1"/>
</dbReference>
<evidence type="ECO:0000313" key="4">
    <source>
        <dbReference type="EMBL" id="ODQ93580.1"/>
    </source>
</evidence>